<evidence type="ECO:0000313" key="1">
    <source>
        <dbReference type="EMBL" id="DBA13174.1"/>
    </source>
</evidence>
<dbReference type="Pfam" id="PF16520">
    <property type="entry name" value="Matrix_Borna"/>
    <property type="match status" value="1"/>
</dbReference>
<name>A0AA48SFL6_9MONO</name>
<organism evidence="1">
    <name type="scientific">finepatterned puffer bornavirus</name>
    <dbReference type="NCBI Taxonomy" id="3055758"/>
    <lineage>
        <taxon>Viruses</taxon>
        <taxon>Riboviria</taxon>
        <taxon>Orthornavirae</taxon>
        <taxon>Negarnaviricota</taxon>
        <taxon>Haploviricotina</taxon>
        <taxon>Monjiviricetes</taxon>
        <taxon>Mononegavirales</taxon>
        <taxon>Bornaviridae</taxon>
        <taxon>Cultervirus</taxon>
        <taxon>Cultervirus inflati</taxon>
    </lineage>
</organism>
<reference evidence="1" key="1">
    <citation type="journal article" date="2023" name="bioRxiv">
        <title>Diving Deep into Fish Bornaviruses: Uncovering Hidden Diversity and Transcriptional Strategies through Comprehensive Data Mining.</title>
        <authorList>
            <person name="Eshak M."/>
            <person name="Rubbenstroth D."/>
            <person name="Beer M."/>
            <person name="Pfaff F."/>
        </authorList>
    </citation>
    <scope>NUCLEOTIDE SEQUENCE</scope>
    <source>
        <strain evidence="1">QD_6</strain>
    </source>
</reference>
<dbReference type="InterPro" id="IPR038520">
    <property type="entry name" value="BDV_M_sf"/>
</dbReference>
<protein>
    <submittedName>
        <fullName evidence="1">Matrix protein</fullName>
    </submittedName>
</protein>
<dbReference type="InterPro" id="IPR032414">
    <property type="entry name" value="BDV_M"/>
</dbReference>
<dbReference type="Gene3D" id="2.70.20.40">
    <property type="entry name" value="Borna disease virus, matrix protein"/>
    <property type="match status" value="1"/>
</dbReference>
<proteinExistence type="predicted"/>
<dbReference type="EMBL" id="BK063517">
    <property type="protein sequence ID" value="DBA13174.1"/>
    <property type="molecule type" value="Viral_cRNA"/>
</dbReference>
<sequence>MTTIMPLKDYPLVDGKDSLVPGYWTLVLQIKFNNSNQFININLASTTAPFHTARLTAVLQIDIEPLDIEQVQIFYKWDTGAYASLKSLLVHPKDFPTRGRISLGPEASQHAIRGGYNVETYTIVSYGPGPLATEITKK</sequence>
<accession>A0AA48SFL6</accession>
<gene>
    <name evidence="1" type="primary">M</name>
</gene>